<dbReference type="InterPro" id="IPR035986">
    <property type="entry name" value="PKD_dom_sf"/>
</dbReference>
<dbReference type="SUPFAM" id="SSF49299">
    <property type="entry name" value="PKD domain"/>
    <property type="match status" value="1"/>
</dbReference>
<sequence>MKKFYFFPFVFNNQCLNPYCLLGLFLFMLLFSFQGYAQQTQTASCQVIDFEEERPGFITATATSKGTVAIHARKRNVDGTYAPENHASVFNTQSPTGDDADLYTADWGNALVINQDLKDEPNDNPWGGEITLDFSAFGPVVVYSMKALDFDVYEDNSWVYLYDGEGKELWKARIHNTGNNGKQEVFLNNTRNVMRMKVVFDGRNSAGMLAGSGAIDNIRFCVEDENYIDANAGSDMFLYCASNGETKLYGASNREGAIFSWSGPNGFTSTIATPTVTEAGTYTLTVTDPVSGATASDQTVVSISDKAFISPSEPVLTCKSSQTELRTVSDMAANFEWTGPDGFKQLDENARYSAIHVSVPGTYALTVTSLETGCQAFASTVVKANYTTLTADAGMDRKVSCDNSIVTLKGTASGGTKVEWWSMAGGRLLSNSASVDVNEPGAYVFKVTDEATGCAATDTVTVSGSRAPDFEFMVGQDNGSRKWITCNNPEVRVYTMDPLTRDLLEGVTYAWTGPEGFTSDKAVIYASVVGEYKVTVTDIMTGCQVTKSVAIGDFYIDATVSAGPDQVLTCEKRTVTLVGSVVGTVPFIHWYTLAGEHIKYGPELVVDQPGTYVMWVPETETGCVFRDTVEVTMDMAAPNITAQGGMLSSATGTVQLMGASTTEGVNYSWAGSDGYTSTEQNPIVDTAGDYTLTVTSMTNGCTASTTVTVEEQAVASTESISQVQSYPNPVLDKASIAFRLSNSEAYVVNLYDLKGNLVQQLGAGNAKAGKLVRVEFDGRGLHNGVYVARIQSPSGAKTVKLILKK</sequence>
<dbReference type="Gene3D" id="2.60.40.10">
    <property type="entry name" value="Immunoglobulins"/>
    <property type="match status" value="3"/>
</dbReference>
<evidence type="ECO:0000313" key="4">
    <source>
        <dbReference type="Proteomes" id="UP000182491"/>
    </source>
</evidence>
<proteinExistence type="predicted"/>
<feature type="chain" id="PRO_5010217032" evidence="1">
    <location>
        <begin position="38"/>
        <end position="805"/>
    </location>
</feature>
<evidence type="ECO:0000256" key="1">
    <source>
        <dbReference type="SAM" id="SignalP"/>
    </source>
</evidence>
<gene>
    <name evidence="3" type="ORF">SAMN04487941_0159</name>
</gene>
<evidence type="ECO:0000259" key="2">
    <source>
        <dbReference type="Pfam" id="PF18962"/>
    </source>
</evidence>
<protein>
    <submittedName>
        <fullName evidence="3">Por secretion system C-terminal sorting domain-containing protein</fullName>
    </submittedName>
</protein>
<feature type="signal peptide" evidence="1">
    <location>
        <begin position="1"/>
        <end position="37"/>
    </location>
</feature>
<dbReference type="EMBL" id="FPCA01000001">
    <property type="protein sequence ID" value="SFU34862.1"/>
    <property type="molecule type" value="Genomic_DNA"/>
</dbReference>
<keyword evidence="4" id="KW-1185">Reference proteome</keyword>
<dbReference type="AlphaFoldDB" id="A0A1I7FF93"/>
<reference evidence="4" key="1">
    <citation type="submission" date="2016-10" db="EMBL/GenBank/DDBJ databases">
        <authorList>
            <person name="Varghese N."/>
        </authorList>
    </citation>
    <scope>NUCLEOTIDE SEQUENCE [LARGE SCALE GENOMIC DNA]</scope>
    <source>
        <strain evidence="4">DSM 18820</strain>
    </source>
</reference>
<dbReference type="NCBIfam" id="TIGR04183">
    <property type="entry name" value="Por_Secre_tail"/>
    <property type="match status" value="1"/>
</dbReference>
<dbReference type="InterPro" id="IPR026444">
    <property type="entry name" value="Secre_tail"/>
</dbReference>
<dbReference type="Proteomes" id="UP000182491">
    <property type="component" value="Unassembled WGS sequence"/>
</dbReference>
<dbReference type="OrthoDB" id="629398at2"/>
<keyword evidence="1" id="KW-0732">Signal</keyword>
<dbReference type="Pfam" id="PF18962">
    <property type="entry name" value="Por_Secre_tail"/>
    <property type="match status" value="1"/>
</dbReference>
<name>A0A1I7FF93_9BACT</name>
<feature type="domain" description="Secretion system C-terminal sorting" evidence="2">
    <location>
        <begin position="726"/>
        <end position="802"/>
    </location>
</feature>
<evidence type="ECO:0000313" key="3">
    <source>
        <dbReference type="EMBL" id="SFU34862.1"/>
    </source>
</evidence>
<accession>A0A1I7FF93</accession>
<dbReference type="InterPro" id="IPR013783">
    <property type="entry name" value="Ig-like_fold"/>
</dbReference>
<dbReference type="STRING" id="388950.GCA_001611675_03297"/>
<organism evidence="3 4">
    <name type="scientific">Pontibacter akesuensis</name>
    <dbReference type="NCBI Taxonomy" id="388950"/>
    <lineage>
        <taxon>Bacteria</taxon>
        <taxon>Pseudomonadati</taxon>
        <taxon>Bacteroidota</taxon>
        <taxon>Cytophagia</taxon>
        <taxon>Cytophagales</taxon>
        <taxon>Hymenobacteraceae</taxon>
        <taxon>Pontibacter</taxon>
    </lineage>
</organism>